<proteinExistence type="predicted"/>
<dbReference type="SUPFAM" id="SSF50952">
    <property type="entry name" value="Soluble quinoprotein glucose dehydrogenase"/>
    <property type="match status" value="1"/>
</dbReference>
<organism evidence="6 7">
    <name type="scientific">Kolteria novifilia</name>
    <dbReference type="NCBI Taxonomy" id="2527975"/>
    <lineage>
        <taxon>Bacteria</taxon>
        <taxon>Pseudomonadati</taxon>
        <taxon>Planctomycetota</taxon>
        <taxon>Planctomycetia</taxon>
        <taxon>Kolteriales</taxon>
        <taxon>Kolteriaceae</taxon>
        <taxon>Kolteria</taxon>
    </lineage>
</organism>
<evidence type="ECO:0000256" key="2">
    <source>
        <dbReference type="ARBA" id="ARBA00022723"/>
    </source>
</evidence>
<sequence length="1003" mass="110461">MLIPALLVCLLVGEDQSEQLGLRLPKGFEAIEVAGSDLANDIYALTLDPKGRVVVAGRGYIRILSDDDGDGVADRAIPFSDVPKNGAMGLLWEGDSLYAMGDAGLIRFTDKDGNDKADGPPELIFPFKTGGEHSAHAIQRGPDGWLYVLVGNHSGIPKKASSSEKSPITKPLAGAVIRLSPDFSQAEIVADGFRNAYDMDFTPAGDLFVYDSDNERCVSLPWYAGTRLYHVVPGGHYSWQSPERAETWRPPVEYFDELPPVCDLGRGSPTGVVTYRNSQFPEKYHDGIFLLDWTFGRIYFIPLQQDHASYKSEPEVFVEPTGSAGFAPTDGAVHPETGDLIVSIGGRGTRGAVYRIRWTGDATTSDIGPRPLANNQPLDWSEDRKKRLLELAEANNPVKRRLALEAMRRFRDKFSDQQVAGAIATSWSSPDPFLRHAVVRLLESLPVEKWPAHLPKNPSDRAACLLLRGLTPGDAVPSSLAGMLGLATKENSAPLVAAATDLFLRTSDPLAKREALRLVQLGVGDQMDPSLKGTVWEGYSRREKPPVPPEPIARLVKAYPTGDAYLDQELARLFGMLEIEDAGLLDPMLAKITSDSDPLDDIHTLICLARLPSKRTTRQTERTAAALLNVGIKLDDQQANRDRNWWRRIQELIEGMADRDPSLPKALVSHPLFGRPDHLVFTRSPVIDRASAASRYLDDINRDDFNDEDWTAELIDLLGELPSEKVVPLLRDRWGELGLEEASTPILAREPAEEDRERLREVIGFGSPSTIRLAAGALEKLGLQEDPESVAALVVALGQLGREKEVEPARKDLGKRLAKVSGKEHGTDVEAWRKWFQATHPDQAALIQGRSSLDWPAWQERFAAIDWSKGDAERGAQVFRQSKCLACHSGARALGPDLAGAAGRFSREDLLRAIVDPHRDISDRYRTTMVATADGEIIQGMIIYQSADGMILQTGPNEVKRVNSDQIETKRRGTKSLMPTGLLDRLNDDQIADLIAYLTSLKK</sequence>
<dbReference type="InterPro" id="IPR011042">
    <property type="entry name" value="6-blade_b-propeller_TolB-like"/>
</dbReference>
<evidence type="ECO:0000256" key="3">
    <source>
        <dbReference type="ARBA" id="ARBA00023004"/>
    </source>
</evidence>
<feature type="domain" description="Cytochrome c" evidence="5">
    <location>
        <begin position="870"/>
        <end position="1002"/>
    </location>
</feature>
<evidence type="ECO:0000259" key="5">
    <source>
        <dbReference type="PROSITE" id="PS51007"/>
    </source>
</evidence>
<evidence type="ECO:0000313" key="7">
    <source>
        <dbReference type="Proteomes" id="UP000317093"/>
    </source>
</evidence>
<keyword evidence="1 4" id="KW-0349">Heme</keyword>
<keyword evidence="2 4" id="KW-0479">Metal-binding</keyword>
<evidence type="ECO:0000256" key="1">
    <source>
        <dbReference type="ARBA" id="ARBA00022617"/>
    </source>
</evidence>
<reference evidence="6 7" key="1">
    <citation type="submission" date="2019-02" db="EMBL/GenBank/DDBJ databases">
        <title>Deep-cultivation of Planctomycetes and their phenomic and genomic characterization uncovers novel biology.</title>
        <authorList>
            <person name="Wiegand S."/>
            <person name="Jogler M."/>
            <person name="Boedeker C."/>
            <person name="Pinto D."/>
            <person name="Vollmers J."/>
            <person name="Rivas-Marin E."/>
            <person name="Kohn T."/>
            <person name="Peeters S.H."/>
            <person name="Heuer A."/>
            <person name="Rast P."/>
            <person name="Oberbeckmann S."/>
            <person name="Bunk B."/>
            <person name="Jeske O."/>
            <person name="Meyerdierks A."/>
            <person name="Storesund J.E."/>
            <person name="Kallscheuer N."/>
            <person name="Luecker S."/>
            <person name="Lage O.M."/>
            <person name="Pohl T."/>
            <person name="Merkel B.J."/>
            <person name="Hornburger P."/>
            <person name="Mueller R.-W."/>
            <person name="Bruemmer F."/>
            <person name="Labrenz M."/>
            <person name="Spormann A.M."/>
            <person name="Op den Camp H."/>
            <person name="Overmann J."/>
            <person name="Amann R."/>
            <person name="Jetten M.S.M."/>
            <person name="Mascher T."/>
            <person name="Medema M.H."/>
            <person name="Devos D.P."/>
            <person name="Kaster A.-K."/>
            <person name="Ovreas L."/>
            <person name="Rohde M."/>
            <person name="Galperin M.Y."/>
            <person name="Jogler C."/>
        </authorList>
    </citation>
    <scope>NUCLEOTIDE SEQUENCE [LARGE SCALE GENOMIC DNA]</scope>
    <source>
        <strain evidence="6 7">Pan216</strain>
    </source>
</reference>
<dbReference type="PROSITE" id="PS51007">
    <property type="entry name" value="CYTC"/>
    <property type="match status" value="1"/>
</dbReference>
<name>A0A518BAC6_9BACT</name>
<dbReference type="OrthoDB" id="223239at2"/>
<gene>
    <name evidence="6" type="ORF">Pan216_48150</name>
</gene>
<accession>A0A518BAC6</accession>
<dbReference type="GO" id="GO:0020037">
    <property type="term" value="F:heme binding"/>
    <property type="evidence" value="ECO:0007669"/>
    <property type="project" value="InterPro"/>
</dbReference>
<keyword evidence="3 4" id="KW-0408">Iron</keyword>
<dbReference type="GO" id="GO:0046872">
    <property type="term" value="F:metal ion binding"/>
    <property type="evidence" value="ECO:0007669"/>
    <property type="project" value="UniProtKB-KW"/>
</dbReference>
<protein>
    <submittedName>
        <fullName evidence="6">Cytochrome c</fullName>
    </submittedName>
</protein>
<dbReference type="InterPro" id="IPR036909">
    <property type="entry name" value="Cyt_c-like_dom_sf"/>
</dbReference>
<dbReference type="InterPro" id="IPR011041">
    <property type="entry name" value="Quinoprot_gluc/sorb_DH_b-prop"/>
</dbReference>
<dbReference type="Gene3D" id="2.120.10.30">
    <property type="entry name" value="TolB, C-terminal domain"/>
    <property type="match status" value="1"/>
</dbReference>
<dbReference type="InterPro" id="IPR009056">
    <property type="entry name" value="Cyt_c-like_dom"/>
</dbReference>
<keyword evidence="7" id="KW-1185">Reference proteome</keyword>
<dbReference type="GO" id="GO:0009055">
    <property type="term" value="F:electron transfer activity"/>
    <property type="evidence" value="ECO:0007669"/>
    <property type="project" value="InterPro"/>
</dbReference>
<evidence type="ECO:0000256" key="4">
    <source>
        <dbReference type="PROSITE-ProRule" id="PRU00433"/>
    </source>
</evidence>
<dbReference type="EMBL" id="CP036279">
    <property type="protein sequence ID" value="QDU63934.1"/>
    <property type="molecule type" value="Genomic_DNA"/>
</dbReference>
<dbReference type="RefSeq" id="WP_145261776.1">
    <property type="nucleotide sequence ID" value="NZ_CP036279.1"/>
</dbReference>
<dbReference type="InterPro" id="IPR013427">
    <property type="entry name" value="Haem-bd_dom_put"/>
</dbReference>
<dbReference type="PANTHER" id="PTHR33546:SF1">
    <property type="entry name" value="LARGE, MULTIFUNCTIONAL SECRETED PROTEIN"/>
    <property type="match status" value="1"/>
</dbReference>
<dbReference type="Proteomes" id="UP000317093">
    <property type="component" value="Chromosome"/>
</dbReference>
<dbReference type="Pfam" id="PF23500">
    <property type="entry name" value="DUF7133"/>
    <property type="match status" value="1"/>
</dbReference>
<evidence type="ECO:0000313" key="6">
    <source>
        <dbReference type="EMBL" id="QDU63934.1"/>
    </source>
</evidence>
<dbReference type="PANTHER" id="PTHR33546">
    <property type="entry name" value="LARGE, MULTIFUNCTIONAL SECRETED PROTEIN-RELATED"/>
    <property type="match status" value="1"/>
</dbReference>
<dbReference type="Gene3D" id="1.10.760.10">
    <property type="entry name" value="Cytochrome c-like domain"/>
    <property type="match status" value="1"/>
</dbReference>
<dbReference type="InterPro" id="IPR055557">
    <property type="entry name" value="DUF7133"/>
</dbReference>
<dbReference type="SUPFAM" id="SSF46626">
    <property type="entry name" value="Cytochrome c"/>
    <property type="match status" value="1"/>
</dbReference>
<dbReference type="AlphaFoldDB" id="A0A518BAC6"/>
<dbReference type="NCBIfam" id="TIGR02603">
    <property type="entry name" value="CxxCH_TIGR02603"/>
    <property type="match status" value="1"/>
</dbReference>
<dbReference type="KEGG" id="knv:Pan216_48150"/>